<dbReference type="InterPro" id="IPR052716">
    <property type="entry name" value="MOSC_domain"/>
</dbReference>
<dbReference type="SUPFAM" id="SSF50800">
    <property type="entry name" value="PK beta-barrel domain-like"/>
    <property type="match status" value="1"/>
</dbReference>
<gene>
    <name evidence="2" type="ORF">H9747_12315</name>
</gene>
<accession>A0A9D1PFA8</accession>
<protein>
    <recommendedName>
        <fullName evidence="1">MOSC domain-containing protein</fullName>
    </recommendedName>
</protein>
<reference evidence="2" key="2">
    <citation type="submission" date="2021-04" db="EMBL/GenBank/DDBJ databases">
        <authorList>
            <person name="Gilroy R."/>
        </authorList>
    </citation>
    <scope>NUCLEOTIDE SEQUENCE</scope>
    <source>
        <strain evidence="2">CHK195-9823</strain>
    </source>
</reference>
<evidence type="ECO:0000313" key="2">
    <source>
        <dbReference type="EMBL" id="HIV39756.1"/>
    </source>
</evidence>
<dbReference type="InterPro" id="IPR011037">
    <property type="entry name" value="Pyrv_Knase-like_insert_dom_sf"/>
</dbReference>
<dbReference type="GO" id="GO:0030151">
    <property type="term" value="F:molybdenum ion binding"/>
    <property type="evidence" value="ECO:0007669"/>
    <property type="project" value="InterPro"/>
</dbReference>
<comment type="caution">
    <text evidence="2">The sequence shown here is derived from an EMBL/GenBank/DDBJ whole genome shotgun (WGS) entry which is preliminary data.</text>
</comment>
<dbReference type="Proteomes" id="UP000886814">
    <property type="component" value="Unassembled WGS sequence"/>
</dbReference>
<dbReference type="GO" id="GO:0030170">
    <property type="term" value="F:pyridoxal phosphate binding"/>
    <property type="evidence" value="ECO:0007669"/>
    <property type="project" value="InterPro"/>
</dbReference>
<dbReference type="Pfam" id="PF03473">
    <property type="entry name" value="MOSC"/>
    <property type="match status" value="1"/>
</dbReference>
<evidence type="ECO:0000313" key="3">
    <source>
        <dbReference type="Proteomes" id="UP000886814"/>
    </source>
</evidence>
<dbReference type="InterPro" id="IPR005302">
    <property type="entry name" value="MoCF_Sase_C"/>
</dbReference>
<dbReference type="PANTHER" id="PTHR36930">
    <property type="entry name" value="METAL-SULFUR CLUSTER BIOSYNTHESIS PROTEINS YUAD-RELATED"/>
    <property type="match status" value="1"/>
</dbReference>
<feature type="domain" description="MOSC" evidence="1">
    <location>
        <begin position="64"/>
        <end position="144"/>
    </location>
</feature>
<dbReference type="PANTHER" id="PTHR36930:SF1">
    <property type="entry name" value="MOSC DOMAIN-CONTAINING PROTEIN"/>
    <property type="match status" value="1"/>
</dbReference>
<dbReference type="Gene3D" id="2.40.33.20">
    <property type="entry name" value="PK beta-barrel domain-like"/>
    <property type="match status" value="1"/>
</dbReference>
<reference evidence="2" key="1">
    <citation type="journal article" date="2021" name="PeerJ">
        <title>Extensive microbial diversity within the chicken gut microbiome revealed by metagenomics and culture.</title>
        <authorList>
            <person name="Gilroy R."/>
            <person name="Ravi A."/>
            <person name="Getino M."/>
            <person name="Pursley I."/>
            <person name="Horton D.L."/>
            <person name="Alikhan N.F."/>
            <person name="Baker D."/>
            <person name="Gharbi K."/>
            <person name="Hall N."/>
            <person name="Watson M."/>
            <person name="Adriaenssens E.M."/>
            <person name="Foster-Nyarko E."/>
            <person name="Jarju S."/>
            <person name="Secka A."/>
            <person name="Antonio M."/>
            <person name="Oren A."/>
            <person name="Chaudhuri R.R."/>
            <person name="La Ragione R."/>
            <person name="Hildebrand F."/>
            <person name="Pallen M.J."/>
        </authorList>
    </citation>
    <scope>NUCLEOTIDE SEQUENCE</scope>
    <source>
        <strain evidence="2">CHK195-9823</strain>
    </source>
</reference>
<evidence type="ECO:0000259" key="1">
    <source>
        <dbReference type="Pfam" id="PF03473"/>
    </source>
</evidence>
<name>A0A9D1PFA8_9FIRM</name>
<proteinExistence type="predicted"/>
<dbReference type="EMBL" id="DXIQ01000086">
    <property type="protein sequence ID" value="HIV39756.1"/>
    <property type="molecule type" value="Genomic_DNA"/>
</dbReference>
<sequence>MSGDKALGKVLAILLYREKGMPGKSVKSVLAEETWGLEGDWHKENKERQITILPREARQGNQEGFCLKKFKENIQTTGIDFSQICPGDQIRIGETVIQVTGTLKKCYPEICSLAARKEHCSLKEQCVFGMILRSGRICIGDEVEILEKDPAGKMTEDPELKIDKTSL</sequence>
<organism evidence="2 3">
    <name type="scientific">Candidatus Blautia stercorigallinarum</name>
    <dbReference type="NCBI Taxonomy" id="2838501"/>
    <lineage>
        <taxon>Bacteria</taxon>
        <taxon>Bacillati</taxon>
        <taxon>Bacillota</taxon>
        <taxon>Clostridia</taxon>
        <taxon>Lachnospirales</taxon>
        <taxon>Lachnospiraceae</taxon>
        <taxon>Blautia</taxon>
    </lineage>
</organism>
<dbReference type="GO" id="GO:0003824">
    <property type="term" value="F:catalytic activity"/>
    <property type="evidence" value="ECO:0007669"/>
    <property type="project" value="InterPro"/>
</dbReference>
<dbReference type="AlphaFoldDB" id="A0A9D1PFA8"/>